<dbReference type="InterPro" id="IPR035906">
    <property type="entry name" value="MetI-like_sf"/>
</dbReference>
<dbReference type="PANTHER" id="PTHR30151:SF38">
    <property type="entry name" value="ALIPHATIC SULFONATES TRANSPORT PERMEASE PROTEIN SSUC-RELATED"/>
    <property type="match status" value="1"/>
</dbReference>
<keyword evidence="5 7" id="KW-1133">Transmembrane helix</keyword>
<gene>
    <name evidence="9" type="ORF">MXF72_16200</name>
</gene>
<dbReference type="CDD" id="cd06261">
    <property type="entry name" value="TM_PBP2"/>
    <property type="match status" value="1"/>
</dbReference>
<feature type="domain" description="ABC transmembrane type-1" evidence="8">
    <location>
        <begin position="84"/>
        <end position="264"/>
    </location>
</feature>
<feature type="transmembrane region" description="Helical" evidence="7">
    <location>
        <begin position="126"/>
        <end position="144"/>
    </location>
</feature>
<evidence type="ECO:0000256" key="6">
    <source>
        <dbReference type="ARBA" id="ARBA00023136"/>
    </source>
</evidence>
<keyword evidence="3" id="KW-1003">Cell membrane</keyword>
<comment type="subcellular location">
    <subcellularLocation>
        <location evidence="1 7">Cell membrane</location>
        <topology evidence="1 7">Multi-pass membrane protein</topology>
    </subcellularLocation>
</comment>
<evidence type="ECO:0000259" key="8">
    <source>
        <dbReference type="PROSITE" id="PS50928"/>
    </source>
</evidence>
<evidence type="ECO:0000256" key="2">
    <source>
        <dbReference type="ARBA" id="ARBA00022448"/>
    </source>
</evidence>
<dbReference type="GO" id="GO:0042918">
    <property type="term" value="P:alkanesulfonate transmembrane transport"/>
    <property type="evidence" value="ECO:0007669"/>
    <property type="project" value="UniProtKB-ARBA"/>
</dbReference>
<dbReference type="InterPro" id="IPR000515">
    <property type="entry name" value="MetI-like"/>
</dbReference>
<dbReference type="Pfam" id="PF00528">
    <property type="entry name" value="BPD_transp_1"/>
    <property type="match status" value="1"/>
</dbReference>
<evidence type="ECO:0000313" key="10">
    <source>
        <dbReference type="Proteomes" id="UP000830925"/>
    </source>
</evidence>
<protein>
    <submittedName>
        <fullName evidence="9">ABC transporter permease subunit</fullName>
    </submittedName>
</protein>
<organism evidence="9 10">
    <name type="scientific">Alcaligenes faecalis</name>
    <dbReference type="NCBI Taxonomy" id="511"/>
    <lineage>
        <taxon>Bacteria</taxon>
        <taxon>Pseudomonadati</taxon>
        <taxon>Pseudomonadota</taxon>
        <taxon>Betaproteobacteria</taxon>
        <taxon>Burkholderiales</taxon>
        <taxon>Alcaligenaceae</taxon>
        <taxon>Alcaligenes</taxon>
    </lineage>
</organism>
<dbReference type="RefSeq" id="WP_247965989.1">
    <property type="nucleotide sequence ID" value="NZ_CP095873.1"/>
</dbReference>
<evidence type="ECO:0000256" key="4">
    <source>
        <dbReference type="ARBA" id="ARBA00022692"/>
    </source>
</evidence>
<evidence type="ECO:0000256" key="1">
    <source>
        <dbReference type="ARBA" id="ARBA00004651"/>
    </source>
</evidence>
<feature type="transmembrane region" description="Helical" evidence="7">
    <location>
        <begin position="92"/>
        <end position="114"/>
    </location>
</feature>
<keyword evidence="2 7" id="KW-0813">Transport</keyword>
<evidence type="ECO:0000256" key="3">
    <source>
        <dbReference type="ARBA" id="ARBA00022475"/>
    </source>
</evidence>
<dbReference type="FunFam" id="1.10.3720.10:FF:000003">
    <property type="entry name" value="Aliphatic sulfonate ABC transporter permease"/>
    <property type="match status" value="1"/>
</dbReference>
<evidence type="ECO:0000313" key="9">
    <source>
        <dbReference type="EMBL" id="UPL20918.1"/>
    </source>
</evidence>
<feature type="transmembrane region" description="Helical" evidence="7">
    <location>
        <begin position="240"/>
        <end position="260"/>
    </location>
</feature>
<dbReference type="GO" id="GO:0005886">
    <property type="term" value="C:plasma membrane"/>
    <property type="evidence" value="ECO:0007669"/>
    <property type="project" value="UniProtKB-SubCell"/>
</dbReference>
<dbReference type="PROSITE" id="PS50928">
    <property type="entry name" value="ABC_TM1"/>
    <property type="match status" value="1"/>
</dbReference>
<evidence type="ECO:0000256" key="7">
    <source>
        <dbReference type="RuleBase" id="RU363032"/>
    </source>
</evidence>
<keyword evidence="4 7" id="KW-0812">Transmembrane</keyword>
<dbReference type="EMBL" id="CP095873">
    <property type="protein sequence ID" value="UPL20918.1"/>
    <property type="molecule type" value="Genomic_DNA"/>
</dbReference>
<accession>A0AAE9H665</accession>
<comment type="similarity">
    <text evidence="7">Belongs to the binding-protein-dependent transport system permease family.</text>
</comment>
<proteinExistence type="inferred from homology"/>
<sequence length="282" mass="30462">MKNSVLHEAVSVPLLHLADSTKTPVLSTKQFHDLLSWLAPFALLVLWEAISRSGLIQAHVFPPPSAVFSAAWELIQSGELALHLGASLLRAAAGFAIGGTLSFAIGVLTGFSPLAHALLDRIIQMVRAIPFLALLPLVIVWFGVDESGKIFLVSLAVFFPIYVNTVLGIRQIDPKLLELARVTRLSGLETVRRIILPGAMPSVLTGVRYALASAWLALVVAETLATTRGVGYLAMDAREFLQTDIIVLTIIIYALIGVMADSLARALERRSLAWHPNFSGQS</sequence>
<keyword evidence="6 7" id="KW-0472">Membrane</keyword>
<evidence type="ECO:0000256" key="5">
    <source>
        <dbReference type="ARBA" id="ARBA00022989"/>
    </source>
</evidence>
<dbReference type="SUPFAM" id="SSF161098">
    <property type="entry name" value="MetI-like"/>
    <property type="match status" value="1"/>
</dbReference>
<feature type="transmembrane region" description="Helical" evidence="7">
    <location>
        <begin position="150"/>
        <end position="169"/>
    </location>
</feature>
<dbReference type="Proteomes" id="UP000830925">
    <property type="component" value="Chromosome"/>
</dbReference>
<name>A0AAE9H665_ALCFA</name>
<dbReference type="Gene3D" id="1.10.3720.10">
    <property type="entry name" value="MetI-like"/>
    <property type="match status" value="1"/>
</dbReference>
<reference evidence="9" key="1">
    <citation type="submission" date="2022-04" db="EMBL/GenBank/DDBJ databases">
        <title>Genomic mining of Alcaligenes faecalis D334 producing ectoin and derivatives.</title>
        <authorList>
            <person name="Doan V.T."/>
            <person name="Quach N.T."/>
            <person name="Vu T.-H.-N."/>
            <person name="Phi Q.-T."/>
        </authorList>
    </citation>
    <scope>NUCLEOTIDE SEQUENCE</scope>
    <source>
        <strain evidence="9">D334</strain>
    </source>
</reference>
<dbReference type="PANTHER" id="PTHR30151">
    <property type="entry name" value="ALKANE SULFONATE ABC TRANSPORTER-RELATED, MEMBRANE SUBUNIT"/>
    <property type="match status" value="1"/>
</dbReference>
<dbReference type="AlphaFoldDB" id="A0AAE9H665"/>